<organism evidence="12 13">
    <name type="scientific">Bathycoccus prasinos</name>
    <dbReference type="NCBI Taxonomy" id="41875"/>
    <lineage>
        <taxon>Eukaryota</taxon>
        <taxon>Viridiplantae</taxon>
        <taxon>Chlorophyta</taxon>
        <taxon>Mamiellophyceae</taxon>
        <taxon>Mamiellales</taxon>
        <taxon>Bathycoccaceae</taxon>
        <taxon>Bathycoccus</taxon>
    </lineage>
</organism>
<feature type="compositionally biased region" description="Acidic residues" evidence="10">
    <location>
        <begin position="439"/>
        <end position="448"/>
    </location>
</feature>
<evidence type="ECO:0000313" key="13">
    <source>
        <dbReference type="Proteomes" id="UP000198341"/>
    </source>
</evidence>
<dbReference type="AlphaFoldDB" id="K8ERN9"/>
<evidence type="ECO:0000256" key="3">
    <source>
        <dbReference type="ARBA" id="ARBA00022640"/>
    </source>
</evidence>
<evidence type="ECO:0000256" key="6">
    <source>
        <dbReference type="ARBA" id="ARBA00022946"/>
    </source>
</evidence>
<keyword evidence="2" id="KW-0150">Chloroplast</keyword>
<feature type="compositionally biased region" description="Low complexity" evidence="10">
    <location>
        <begin position="1"/>
        <end position="16"/>
    </location>
</feature>
<protein>
    <submittedName>
        <fullName evidence="12">Iron-sulfur cluster-binding protein, Rieske family</fullName>
    </submittedName>
</protein>
<keyword evidence="5" id="KW-0479">Metal-binding</keyword>
<dbReference type="STRING" id="41875.K8ERN9"/>
<keyword evidence="7" id="KW-0560">Oxidoreductase</keyword>
<keyword evidence="13" id="KW-1185">Reference proteome</keyword>
<evidence type="ECO:0000256" key="10">
    <source>
        <dbReference type="SAM" id="MobiDB-lite"/>
    </source>
</evidence>
<dbReference type="InterPro" id="IPR015881">
    <property type="entry name" value="ARHD_Rieske_2Fe_2S"/>
</dbReference>
<keyword evidence="9" id="KW-0411">Iron-sulfur</keyword>
<dbReference type="GO" id="GO:0010277">
    <property type="term" value="F:chlorophyllide a oxygenase activity"/>
    <property type="evidence" value="ECO:0007669"/>
    <property type="project" value="InterPro"/>
</dbReference>
<accession>K8ERN9</accession>
<dbReference type="SUPFAM" id="SSF50022">
    <property type="entry name" value="ISP domain"/>
    <property type="match status" value="1"/>
</dbReference>
<evidence type="ECO:0000256" key="5">
    <source>
        <dbReference type="ARBA" id="ARBA00022723"/>
    </source>
</evidence>
<evidence type="ECO:0000256" key="8">
    <source>
        <dbReference type="ARBA" id="ARBA00023004"/>
    </source>
</evidence>
<dbReference type="InterPro" id="IPR050584">
    <property type="entry name" value="Cholesterol_7-desaturase"/>
</dbReference>
<dbReference type="Gene3D" id="3.90.380.10">
    <property type="entry name" value="Naphthalene 1,2-dioxygenase Alpha Subunit, Chain A, domain 1"/>
    <property type="match status" value="1"/>
</dbReference>
<dbReference type="GeneID" id="19017433"/>
<dbReference type="PANTHER" id="PTHR21266:SF19">
    <property type="entry name" value="CHLOROPHYLLIDE A OXYGENASE, CHLOROPLASTIC"/>
    <property type="match status" value="1"/>
</dbReference>
<dbReference type="KEGG" id="bpg:Bathy02g03200"/>
<gene>
    <name evidence="12" type="ORF">Bathy02g03200</name>
</gene>
<feature type="compositionally biased region" description="Basic and acidic residues" evidence="10">
    <location>
        <begin position="62"/>
        <end position="85"/>
    </location>
</feature>
<dbReference type="InterPro" id="IPR017941">
    <property type="entry name" value="Rieske_2Fe-2S"/>
</dbReference>
<dbReference type="InterPro" id="IPR036922">
    <property type="entry name" value="Rieske_2Fe-2S_sf"/>
</dbReference>
<dbReference type="Pfam" id="PF08417">
    <property type="entry name" value="PaO"/>
    <property type="match status" value="1"/>
</dbReference>
<evidence type="ECO:0000259" key="11">
    <source>
        <dbReference type="PROSITE" id="PS51296"/>
    </source>
</evidence>
<dbReference type="Gene3D" id="2.102.10.10">
    <property type="entry name" value="Rieske [2Fe-2S] iron-sulphur domain"/>
    <property type="match status" value="1"/>
</dbReference>
<feature type="compositionally biased region" description="Low complexity" evidence="10">
    <location>
        <begin position="416"/>
        <end position="436"/>
    </location>
</feature>
<feature type="region of interest" description="Disordered" evidence="10">
    <location>
        <begin position="1"/>
        <end position="94"/>
    </location>
</feature>
<keyword evidence="8" id="KW-0408">Iron</keyword>
<evidence type="ECO:0000256" key="1">
    <source>
        <dbReference type="ARBA" id="ARBA00004229"/>
    </source>
</evidence>
<proteinExistence type="predicted"/>
<evidence type="ECO:0000256" key="4">
    <source>
        <dbReference type="ARBA" id="ARBA00022714"/>
    </source>
</evidence>
<feature type="compositionally biased region" description="Low complexity" evidence="10">
    <location>
        <begin position="52"/>
        <end position="61"/>
    </location>
</feature>
<feature type="compositionally biased region" description="Basic residues" evidence="10">
    <location>
        <begin position="21"/>
        <end position="30"/>
    </location>
</feature>
<sequence>MSSSALASSSSSVFVSEHGRTKTNRGKRMQRNQSWKKNDRFVRVKQRGKKNTTTTTIQTTETKAEATTMREQRRKDERRRERSKDFNLSPSHSASERKNWFPVAFSKNVKFNQMIPFDLFNVPWVLFRTKEGEIGCVKDECAHRACPLSLGVQVEEGHIQCAYHGWEFTTRGECVKMPSCKTVLKGVYVDALKTVEHDGMVFVWAGDEGEEVPDEKDPRHPTNLYVGEKSLRAPGGGSVNGTPFLTCAEIELEFENECDVLTERLFTLTQRAVNKAKLVEEKTGSLEKIFDLVDVSAQVAKALRWGWRPVPNEIKFVPSSALVSSIDIQRMYGDSIPRRVHQVHVCLPSRPGKTRVLFRMALDFLPESAMVADKVWENLARQILKEELNDVEECEIDGECPLMSVDEEEAMGDYLSYRSSLKKNNSSSSSRSSSSGGKEEEEKEEEAQ</sequence>
<feature type="domain" description="Rieske" evidence="11">
    <location>
        <begin position="100"/>
        <end position="203"/>
    </location>
</feature>
<evidence type="ECO:0000256" key="7">
    <source>
        <dbReference type="ARBA" id="ARBA00023002"/>
    </source>
</evidence>
<dbReference type="eggNOG" id="ENOG502QS20">
    <property type="taxonomic scope" value="Eukaryota"/>
</dbReference>
<dbReference type="Proteomes" id="UP000198341">
    <property type="component" value="Chromosome 2"/>
</dbReference>
<keyword evidence="3" id="KW-0934">Plastid</keyword>
<evidence type="ECO:0000256" key="9">
    <source>
        <dbReference type="ARBA" id="ARBA00023014"/>
    </source>
</evidence>
<dbReference type="PANTHER" id="PTHR21266">
    <property type="entry name" value="IRON-SULFUR DOMAIN CONTAINING PROTEIN"/>
    <property type="match status" value="1"/>
</dbReference>
<name>K8ERN9_9CHLO</name>
<reference evidence="12 13" key="1">
    <citation type="submission" date="2011-10" db="EMBL/GenBank/DDBJ databases">
        <authorList>
            <person name="Genoscope - CEA"/>
        </authorList>
    </citation>
    <scope>NUCLEOTIDE SEQUENCE [LARGE SCALE GENOMIC DNA]</scope>
    <source>
        <strain evidence="12 13">RCC 1105</strain>
    </source>
</reference>
<comment type="subcellular location">
    <subcellularLocation>
        <location evidence="1">Plastid</location>
        <location evidence="1">Chloroplast</location>
    </subcellularLocation>
</comment>
<dbReference type="RefSeq" id="XP_007514845.1">
    <property type="nucleotide sequence ID" value="XM_007514783.1"/>
</dbReference>
<dbReference type="GO" id="GO:0009507">
    <property type="term" value="C:chloroplast"/>
    <property type="evidence" value="ECO:0007669"/>
    <property type="project" value="UniProtKB-SubCell"/>
</dbReference>
<dbReference type="GO" id="GO:0005506">
    <property type="term" value="F:iron ion binding"/>
    <property type="evidence" value="ECO:0007669"/>
    <property type="project" value="InterPro"/>
</dbReference>
<evidence type="ECO:0000313" key="12">
    <source>
        <dbReference type="EMBL" id="CCO15085.1"/>
    </source>
</evidence>
<dbReference type="Pfam" id="PF00355">
    <property type="entry name" value="Rieske"/>
    <property type="match status" value="1"/>
</dbReference>
<keyword evidence="4" id="KW-0001">2Fe-2S</keyword>
<dbReference type="PROSITE" id="PS51296">
    <property type="entry name" value="RIESKE"/>
    <property type="match status" value="1"/>
</dbReference>
<dbReference type="EMBL" id="FO082277">
    <property type="protein sequence ID" value="CCO15085.1"/>
    <property type="molecule type" value="Genomic_DNA"/>
</dbReference>
<dbReference type="PROSITE" id="PS00570">
    <property type="entry name" value="RING_HYDROXYL_ALPHA"/>
    <property type="match status" value="1"/>
</dbReference>
<dbReference type="InterPro" id="IPR013626">
    <property type="entry name" value="PaO"/>
</dbReference>
<feature type="region of interest" description="Disordered" evidence="10">
    <location>
        <begin position="416"/>
        <end position="448"/>
    </location>
</feature>
<evidence type="ECO:0000256" key="2">
    <source>
        <dbReference type="ARBA" id="ARBA00022528"/>
    </source>
</evidence>
<dbReference type="OrthoDB" id="426882at2759"/>
<dbReference type="GO" id="GO:0051537">
    <property type="term" value="F:2 iron, 2 sulfur cluster binding"/>
    <property type="evidence" value="ECO:0007669"/>
    <property type="project" value="UniProtKB-KW"/>
</dbReference>
<keyword evidence="6" id="KW-0809">Transit peptide</keyword>